<name>A0A1G9RX18_9ACTN</name>
<keyword evidence="2" id="KW-1185">Reference proteome</keyword>
<dbReference type="AlphaFoldDB" id="A0A1G9RX18"/>
<accession>A0A1G9RX18</accession>
<dbReference type="RefSeq" id="WP_091217371.1">
    <property type="nucleotide sequence ID" value="NZ_FNHE01000004.1"/>
</dbReference>
<dbReference type="OrthoDB" id="5197531at2"/>
<sequence length="83" mass="8787">MDDDAPPRIPQHEAVDRFGTTALRTAHQLTAELAANDGGDEDPVVLRRAGGRHRSLAGLAALIDAALDEGGADPAERESHHRS</sequence>
<protein>
    <submittedName>
        <fullName evidence="1">Uncharacterized protein</fullName>
    </submittedName>
</protein>
<gene>
    <name evidence="1" type="ORF">SAMN05660642_02104</name>
</gene>
<proteinExistence type="predicted"/>
<dbReference type="Proteomes" id="UP000198680">
    <property type="component" value="Unassembled WGS sequence"/>
</dbReference>
<reference evidence="2" key="1">
    <citation type="submission" date="2016-10" db="EMBL/GenBank/DDBJ databases">
        <authorList>
            <person name="Varghese N."/>
            <person name="Submissions S."/>
        </authorList>
    </citation>
    <scope>NUCLEOTIDE SEQUENCE [LARGE SCALE GENOMIC DNA]</scope>
    <source>
        <strain evidence="2">DSM 45419</strain>
    </source>
</reference>
<evidence type="ECO:0000313" key="1">
    <source>
        <dbReference type="EMBL" id="SDM27577.1"/>
    </source>
</evidence>
<dbReference type="EMBL" id="FNHE01000004">
    <property type="protein sequence ID" value="SDM27577.1"/>
    <property type="molecule type" value="Genomic_DNA"/>
</dbReference>
<evidence type="ECO:0000313" key="2">
    <source>
        <dbReference type="Proteomes" id="UP000198680"/>
    </source>
</evidence>
<organism evidence="1 2">
    <name type="scientific">Geodermatophilus siccatus</name>
    <dbReference type="NCBI Taxonomy" id="1137991"/>
    <lineage>
        <taxon>Bacteria</taxon>
        <taxon>Bacillati</taxon>
        <taxon>Actinomycetota</taxon>
        <taxon>Actinomycetes</taxon>
        <taxon>Geodermatophilales</taxon>
        <taxon>Geodermatophilaceae</taxon>
        <taxon>Geodermatophilus</taxon>
    </lineage>
</organism>